<dbReference type="AlphaFoldDB" id="A0AAV9WAV3"/>
<evidence type="ECO:0000313" key="3">
    <source>
        <dbReference type="Proteomes" id="UP001370758"/>
    </source>
</evidence>
<comment type="caution">
    <text evidence="2">The sequence shown here is derived from an EMBL/GenBank/DDBJ whole genome shotgun (WGS) entry which is preliminary data.</text>
</comment>
<feature type="region of interest" description="Disordered" evidence="1">
    <location>
        <begin position="1"/>
        <end position="36"/>
    </location>
</feature>
<dbReference type="EMBL" id="JAVHJL010000006">
    <property type="protein sequence ID" value="KAK6502051.1"/>
    <property type="molecule type" value="Genomic_DNA"/>
</dbReference>
<evidence type="ECO:0000256" key="1">
    <source>
        <dbReference type="SAM" id="MobiDB-lite"/>
    </source>
</evidence>
<accession>A0AAV9WAV3</accession>
<keyword evidence="3" id="KW-1185">Reference proteome</keyword>
<gene>
    <name evidence="2" type="ORF">TWF481_009864</name>
</gene>
<evidence type="ECO:0000313" key="2">
    <source>
        <dbReference type="EMBL" id="KAK6502051.1"/>
    </source>
</evidence>
<sequence length="97" mass="10491">MKSKSKVRSKVDDGDDDVEDGVASQVRSQASSPKVADDTRKGWLLLAVITSNINQSIIQYAPPAGWLSDINNPPTLLSLTLAHQSNITERASSNNQQ</sequence>
<dbReference type="Proteomes" id="UP001370758">
    <property type="component" value="Unassembled WGS sequence"/>
</dbReference>
<organism evidence="2 3">
    <name type="scientific">Arthrobotrys musiformis</name>
    <dbReference type="NCBI Taxonomy" id="47236"/>
    <lineage>
        <taxon>Eukaryota</taxon>
        <taxon>Fungi</taxon>
        <taxon>Dikarya</taxon>
        <taxon>Ascomycota</taxon>
        <taxon>Pezizomycotina</taxon>
        <taxon>Orbiliomycetes</taxon>
        <taxon>Orbiliales</taxon>
        <taxon>Orbiliaceae</taxon>
        <taxon>Arthrobotrys</taxon>
    </lineage>
</organism>
<reference evidence="2 3" key="1">
    <citation type="submission" date="2023-08" db="EMBL/GenBank/DDBJ databases">
        <authorList>
            <person name="Palmer J.M."/>
        </authorList>
    </citation>
    <scope>NUCLEOTIDE SEQUENCE [LARGE SCALE GENOMIC DNA]</scope>
    <source>
        <strain evidence="2 3">TWF481</strain>
    </source>
</reference>
<protein>
    <submittedName>
        <fullName evidence="2">Uncharacterized protein</fullName>
    </submittedName>
</protein>
<name>A0AAV9WAV3_9PEZI</name>
<proteinExistence type="predicted"/>